<protein>
    <submittedName>
        <fullName evidence="2">Uncharacterized protein</fullName>
    </submittedName>
</protein>
<organism evidence="2 3">
    <name type="scientific">Pseudomonas lundensis</name>
    <dbReference type="NCBI Taxonomy" id="86185"/>
    <lineage>
        <taxon>Bacteria</taxon>
        <taxon>Pseudomonadati</taxon>
        <taxon>Pseudomonadota</taxon>
        <taxon>Gammaproteobacteria</taxon>
        <taxon>Pseudomonadales</taxon>
        <taxon>Pseudomonadaceae</taxon>
        <taxon>Pseudomonas</taxon>
    </lineage>
</organism>
<feature type="transmembrane region" description="Helical" evidence="1">
    <location>
        <begin position="6"/>
        <end position="22"/>
    </location>
</feature>
<dbReference type="EMBL" id="NQKI01000015">
    <property type="protein sequence ID" value="OZY59360.1"/>
    <property type="molecule type" value="Genomic_DNA"/>
</dbReference>
<reference evidence="2 3" key="1">
    <citation type="submission" date="2017-08" db="EMBL/GenBank/DDBJ databases">
        <title>Genomic and metabolic characterisation of spoilage-associated Pseudomonas species.</title>
        <authorList>
            <person name="Stanborough T."/>
            <person name="Fegan N."/>
            <person name="Powell S.M."/>
            <person name="Singh T."/>
            <person name="Tamplin M.L."/>
            <person name="Chandry P.S."/>
        </authorList>
    </citation>
    <scope>NUCLEOTIDE SEQUENCE [LARGE SCALE GENOMIC DNA]</scope>
    <source>
        <strain evidence="2 3">L1802</strain>
    </source>
</reference>
<proteinExistence type="predicted"/>
<keyword evidence="1" id="KW-0472">Membrane</keyword>
<evidence type="ECO:0000256" key="1">
    <source>
        <dbReference type="SAM" id="Phobius"/>
    </source>
</evidence>
<name>A0A266NAC7_9PSED</name>
<evidence type="ECO:0000313" key="2">
    <source>
        <dbReference type="EMBL" id="OZY59360.1"/>
    </source>
</evidence>
<keyword evidence="1" id="KW-1133">Transmembrane helix</keyword>
<feature type="transmembrane region" description="Helical" evidence="1">
    <location>
        <begin position="34"/>
        <end position="52"/>
    </location>
</feature>
<comment type="caution">
    <text evidence="2">The sequence shown here is derived from an EMBL/GenBank/DDBJ whole genome shotgun (WGS) entry which is preliminary data.</text>
</comment>
<keyword evidence="1" id="KW-0812">Transmembrane</keyword>
<gene>
    <name evidence="2" type="ORF">CJF39_11595</name>
</gene>
<dbReference type="AlphaFoldDB" id="A0A266NAC7"/>
<dbReference type="Proteomes" id="UP000215788">
    <property type="component" value="Unassembled WGS sequence"/>
</dbReference>
<accession>A0A266NAC7</accession>
<evidence type="ECO:0000313" key="3">
    <source>
        <dbReference type="Proteomes" id="UP000215788"/>
    </source>
</evidence>
<feature type="transmembrane region" description="Helical" evidence="1">
    <location>
        <begin position="72"/>
        <end position="90"/>
    </location>
</feature>
<sequence length="101" mass="11799">MIMWVFPALAVCGIFFAYCLKIHFSGSGLNKSKLFFCLIFNGLFVVPYIEIIENNYFPFLGYRPDIMSEHPFIGWLAFACIFIHSFSLPVKRNVKWLFSRT</sequence>